<dbReference type="EMBL" id="JACHLZ010000001">
    <property type="protein sequence ID" value="MBB5832746.1"/>
    <property type="molecule type" value="Genomic_DNA"/>
</dbReference>
<protein>
    <submittedName>
        <fullName evidence="1">Glycosyltransferase involved in cell wall biosynthesis</fullName>
    </submittedName>
</protein>
<dbReference type="CDD" id="cd03801">
    <property type="entry name" value="GT4_PimA-like"/>
    <property type="match status" value="1"/>
</dbReference>
<dbReference type="AlphaFoldDB" id="A0A841AD25"/>
<reference evidence="1 2" key="1">
    <citation type="submission" date="2020-08" db="EMBL/GenBank/DDBJ databases">
        <title>Sequencing the genomes of 1000 actinobacteria strains.</title>
        <authorList>
            <person name="Klenk H.-P."/>
        </authorList>
    </citation>
    <scope>NUCLEOTIDE SEQUENCE [LARGE SCALE GENOMIC DNA]</scope>
    <source>
        <strain evidence="1 2">DSM 28796</strain>
    </source>
</reference>
<sequence length="350" mass="38866">MLGLFDWKPQTGSGAGLLNPEQPLPYRADLLPSSGRLDLRVVLPASTRVHRKVRDVVEHRSGVTMDLLLRAVPRAASSQAVLAFLEHQLTALSWARRHRLRPYSAIPAMGIACWWAEELASGQRDPRQVAEIVAGIDRLFVFSRNQREIFERAGVPREKVRPVLFGADHRFFTPVEAEPRFDAVAVGVDRGRDWHTLVEAARRLPSRRFYVFTGPGRIVGPDLPSNLTVHEPVGFSEYREVLRTARVVVVPTFDLAYPVGQSVLLEAMASGRCTVVTGTSAMADYIEDGRTSLAVTPGDPQALARAVDDALGDDSGREMMGRAARLAVEERFTFDHLWRTIGEEILEEIA</sequence>
<gene>
    <name evidence="1" type="ORF">HNR70_002559</name>
</gene>
<dbReference type="SUPFAM" id="SSF53756">
    <property type="entry name" value="UDP-Glycosyltransferase/glycogen phosphorylase"/>
    <property type="match status" value="1"/>
</dbReference>
<name>A0A841AD25_9MICO</name>
<dbReference type="GO" id="GO:0016757">
    <property type="term" value="F:glycosyltransferase activity"/>
    <property type="evidence" value="ECO:0007669"/>
    <property type="project" value="TreeGrafter"/>
</dbReference>
<accession>A0A841AD25</accession>
<evidence type="ECO:0000313" key="1">
    <source>
        <dbReference type="EMBL" id="MBB5832746.1"/>
    </source>
</evidence>
<proteinExistence type="predicted"/>
<keyword evidence="1" id="KW-0808">Transferase</keyword>
<dbReference type="Gene3D" id="3.40.50.2000">
    <property type="entry name" value="Glycogen Phosphorylase B"/>
    <property type="match status" value="1"/>
</dbReference>
<dbReference type="Pfam" id="PF13692">
    <property type="entry name" value="Glyco_trans_1_4"/>
    <property type="match status" value="1"/>
</dbReference>
<evidence type="ECO:0000313" key="2">
    <source>
        <dbReference type="Proteomes" id="UP000588158"/>
    </source>
</evidence>
<dbReference type="PANTHER" id="PTHR12526:SF590">
    <property type="entry name" value="ALPHA-MALTOSE-1-PHOSPHATE SYNTHASE"/>
    <property type="match status" value="1"/>
</dbReference>
<comment type="caution">
    <text evidence="1">The sequence shown here is derived from an EMBL/GenBank/DDBJ whole genome shotgun (WGS) entry which is preliminary data.</text>
</comment>
<organism evidence="1 2">
    <name type="scientific">Brachybacterium aquaticum</name>
    <dbReference type="NCBI Taxonomy" id="1432564"/>
    <lineage>
        <taxon>Bacteria</taxon>
        <taxon>Bacillati</taxon>
        <taxon>Actinomycetota</taxon>
        <taxon>Actinomycetes</taxon>
        <taxon>Micrococcales</taxon>
        <taxon>Dermabacteraceae</taxon>
        <taxon>Brachybacterium</taxon>
    </lineage>
</organism>
<dbReference type="PANTHER" id="PTHR12526">
    <property type="entry name" value="GLYCOSYLTRANSFERASE"/>
    <property type="match status" value="1"/>
</dbReference>
<keyword evidence="2" id="KW-1185">Reference proteome</keyword>
<dbReference type="Proteomes" id="UP000588158">
    <property type="component" value="Unassembled WGS sequence"/>
</dbReference>
<dbReference type="RefSeq" id="WP_184326018.1">
    <property type="nucleotide sequence ID" value="NZ_JACHLZ010000001.1"/>
</dbReference>